<evidence type="ECO:0000313" key="2">
    <source>
        <dbReference type="Proteomes" id="UP001497744"/>
    </source>
</evidence>
<dbReference type="RefSeq" id="XP_067712837.1">
    <property type="nucleotide sequence ID" value="XM_067856736.1"/>
</dbReference>
<name>A0AAV4LLD8_BABCB</name>
<protein>
    <submittedName>
        <fullName evidence="1">Uncharacterized protein</fullName>
    </submittedName>
</protein>
<dbReference type="Proteomes" id="UP001497744">
    <property type="component" value="Unassembled WGS sequence"/>
</dbReference>
<dbReference type="AlphaFoldDB" id="A0AAV4LLD8"/>
<dbReference type="GeneID" id="94192249"/>
<evidence type="ECO:0000313" key="1">
    <source>
        <dbReference type="EMBL" id="GIX60766.1"/>
    </source>
</evidence>
<organism evidence="1 2">
    <name type="scientific">Babesia caballi</name>
    <dbReference type="NCBI Taxonomy" id="5871"/>
    <lineage>
        <taxon>Eukaryota</taxon>
        <taxon>Sar</taxon>
        <taxon>Alveolata</taxon>
        <taxon>Apicomplexa</taxon>
        <taxon>Aconoidasida</taxon>
        <taxon>Piroplasmida</taxon>
        <taxon>Babesiidae</taxon>
        <taxon>Babesia</taxon>
    </lineage>
</organism>
<keyword evidence="2" id="KW-1185">Reference proteome</keyword>
<sequence length="112" mass="12666">MKVVSRGEPVSNAEALMCVRRRLEEHRKQYDNARPDATRDVDMAEAGCLNGSDAQATGSEEGHSPLPTEVAEWHRRIKKLLEFSLDAPRASESEVNRIRFLETLERYLVSIA</sequence>
<accession>A0AAV4LLD8</accession>
<reference evidence="1 2" key="1">
    <citation type="submission" date="2021-06" db="EMBL/GenBank/DDBJ databases">
        <title>Genome sequence of Babesia caballi.</title>
        <authorList>
            <person name="Yamagishi J."/>
            <person name="Kidaka T."/>
            <person name="Ochi A."/>
        </authorList>
    </citation>
    <scope>NUCLEOTIDE SEQUENCE [LARGE SCALE GENOMIC DNA]</scope>
    <source>
        <strain evidence="1">USDA-D6B2</strain>
    </source>
</reference>
<proteinExistence type="predicted"/>
<dbReference type="EMBL" id="BPLF01000001">
    <property type="protein sequence ID" value="GIX60766.1"/>
    <property type="molecule type" value="Genomic_DNA"/>
</dbReference>
<gene>
    <name evidence="1" type="ORF">BcabD6B2_02010</name>
</gene>
<comment type="caution">
    <text evidence="1">The sequence shown here is derived from an EMBL/GenBank/DDBJ whole genome shotgun (WGS) entry which is preliminary data.</text>
</comment>